<dbReference type="InterPro" id="IPR001279">
    <property type="entry name" value="Metallo-B-lactamas"/>
</dbReference>
<evidence type="ECO:0000313" key="2">
    <source>
        <dbReference type="EMBL" id="PKV81232.1"/>
    </source>
</evidence>
<reference evidence="2 3" key="1">
    <citation type="submission" date="2017-12" db="EMBL/GenBank/DDBJ databases">
        <title>Sequencing the genomes of 1000 Actinobacteria strains.</title>
        <authorList>
            <person name="Klenk H.-P."/>
        </authorList>
    </citation>
    <scope>NUCLEOTIDE SEQUENCE [LARGE SCALE GENOMIC DNA]</scope>
    <source>
        <strain evidence="2 3">DSM 44489</strain>
    </source>
</reference>
<feature type="domain" description="Metallo-beta-lactamase" evidence="1">
    <location>
        <begin position="18"/>
        <end position="223"/>
    </location>
</feature>
<name>A0A2N3VHY0_9NOCA</name>
<sequence>MHLTIVGNRAGMPADGAASSGYLVETGQSRILLDCGPGIALLLGNYLHASMLDAVVISHLHLDHCYDVLPIGKQAMRRAPGAPDSRIKLFVPKGARARLDQLAALFPVKTFPDLNRAFDLAYEVIEYERGATYPLTDCSIELVPMVHTEPACGVRIESPTGSIAFTGDTGWNDSLVALAADVDIFLAESTLAEPDHTAHGHLCATEVGRAAAAAGARSVVLTHLGSAHQQWQQARCDEVAAEFGGPVHLSRPGMRFSVPAEQPS</sequence>
<proteinExistence type="predicted"/>
<dbReference type="InterPro" id="IPR036866">
    <property type="entry name" value="RibonucZ/Hydroxyglut_hydro"/>
</dbReference>
<gene>
    <name evidence="2" type="ORF">ATK86_5695</name>
</gene>
<dbReference type="EMBL" id="PJMW01000002">
    <property type="protein sequence ID" value="PKV81232.1"/>
    <property type="molecule type" value="Genomic_DNA"/>
</dbReference>
<dbReference type="PANTHER" id="PTHR46018:SF4">
    <property type="entry name" value="METALLO-HYDROLASE YHFI-RELATED"/>
    <property type="match status" value="1"/>
</dbReference>
<dbReference type="Proteomes" id="UP000233766">
    <property type="component" value="Unassembled WGS sequence"/>
</dbReference>
<dbReference type="CDD" id="cd07716">
    <property type="entry name" value="RNaseZ_short-form-like_MBL-fold"/>
    <property type="match status" value="1"/>
</dbReference>
<dbReference type="RefSeq" id="WP_101467003.1">
    <property type="nucleotide sequence ID" value="NZ_PJMW01000002.1"/>
</dbReference>
<dbReference type="PANTHER" id="PTHR46018">
    <property type="entry name" value="ZINC PHOSPHODIESTERASE ELAC PROTEIN 1"/>
    <property type="match status" value="1"/>
</dbReference>
<evidence type="ECO:0000259" key="1">
    <source>
        <dbReference type="SMART" id="SM00849"/>
    </source>
</evidence>
<dbReference type="GO" id="GO:0042781">
    <property type="term" value="F:3'-tRNA processing endoribonuclease activity"/>
    <property type="evidence" value="ECO:0007669"/>
    <property type="project" value="TreeGrafter"/>
</dbReference>
<protein>
    <submittedName>
        <fullName evidence="2">Ribonuclease BN (tRNA processing enzyme)</fullName>
    </submittedName>
</protein>
<comment type="caution">
    <text evidence="2">The sequence shown here is derived from an EMBL/GenBank/DDBJ whole genome shotgun (WGS) entry which is preliminary data.</text>
</comment>
<organism evidence="2 3">
    <name type="scientific">Nocardia fluminea</name>
    <dbReference type="NCBI Taxonomy" id="134984"/>
    <lineage>
        <taxon>Bacteria</taxon>
        <taxon>Bacillati</taxon>
        <taxon>Actinomycetota</taxon>
        <taxon>Actinomycetes</taxon>
        <taxon>Mycobacteriales</taxon>
        <taxon>Nocardiaceae</taxon>
        <taxon>Nocardia</taxon>
    </lineage>
</organism>
<evidence type="ECO:0000313" key="3">
    <source>
        <dbReference type="Proteomes" id="UP000233766"/>
    </source>
</evidence>
<dbReference type="Gene3D" id="3.60.15.10">
    <property type="entry name" value="Ribonuclease Z/Hydroxyacylglutathione hydrolase-like"/>
    <property type="match status" value="1"/>
</dbReference>
<dbReference type="OrthoDB" id="9800940at2"/>
<dbReference type="Pfam" id="PF12706">
    <property type="entry name" value="Lactamase_B_2"/>
    <property type="match status" value="1"/>
</dbReference>
<dbReference type="AlphaFoldDB" id="A0A2N3VHY0"/>
<keyword evidence="3" id="KW-1185">Reference proteome</keyword>
<accession>A0A2N3VHY0</accession>
<dbReference type="SUPFAM" id="SSF56281">
    <property type="entry name" value="Metallo-hydrolase/oxidoreductase"/>
    <property type="match status" value="1"/>
</dbReference>
<dbReference type="SMART" id="SM00849">
    <property type="entry name" value="Lactamase_B"/>
    <property type="match status" value="1"/>
</dbReference>